<dbReference type="RefSeq" id="WP_136447418.1">
    <property type="nucleotide sequence ID" value="NZ_SSXH01000106.1"/>
</dbReference>
<dbReference type="PANTHER" id="PTHR40037">
    <property type="entry name" value="PHOSPHOESTERASE YJCG-RELATED"/>
    <property type="match status" value="1"/>
</dbReference>
<dbReference type="AlphaFoldDB" id="A0A4S5ERZ1"/>
<gene>
    <name evidence="2" type="ORF">E7Y31_06745</name>
</gene>
<dbReference type="PANTHER" id="PTHR40037:SF1">
    <property type="entry name" value="PHOSPHOESTERASE SAOUHSC_00951-RELATED"/>
    <property type="match status" value="1"/>
</dbReference>
<feature type="compositionally biased region" description="Basic and acidic residues" evidence="1">
    <location>
        <begin position="221"/>
        <end position="231"/>
    </location>
</feature>
<dbReference type="EMBL" id="SSXH01000106">
    <property type="protein sequence ID" value="THJ75227.1"/>
    <property type="molecule type" value="Genomic_DNA"/>
</dbReference>
<sequence>MTERPLEPGVGVEPRVRVEGAPAVGAARAADLAGPADAADLADIGVAIGIPEPYRTELQDWRERLGDPNVALIIPHVTLLGPTTVSLADLPAIERHLAHTARPNDPFTIRLRGSGTFRPLSPVIFVALVAGEARCATLAAAVRSGPLERPLNFPYHPHVTVAHDIAEDGLDRAYEALADYQAEFDVRGFGLYERGGDLRWRQIRFFPFDQQGDESEPNGDGGRRADIGSRE</sequence>
<proteinExistence type="predicted"/>
<dbReference type="SUPFAM" id="SSF55144">
    <property type="entry name" value="LigT-like"/>
    <property type="match status" value="1"/>
</dbReference>
<organism evidence="2 3">
    <name type="scientific">Candidatus Frankia alpina</name>
    <dbReference type="NCBI Taxonomy" id="2699483"/>
    <lineage>
        <taxon>Bacteria</taxon>
        <taxon>Bacillati</taxon>
        <taxon>Actinomycetota</taxon>
        <taxon>Actinomycetes</taxon>
        <taxon>Frankiales</taxon>
        <taxon>Frankiaceae</taxon>
        <taxon>Frankia</taxon>
    </lineage>
</organism>
<comment type="caution">
    <text evidence="2">The sequence shown here is derived from an EMBL/GenBank/DDBJ whole genome shotgun (WGS) entry which is preliminary data.</text>
</comment>
<evidence type="ECO:0000313" key="2">
    <source>
        <dbReference type="EMBL" id="THJ75227.1"/>
    </source>
</evidence>
<evidence type="ECO:0000256" key="1">
    <source>
        <dbReference type="SAM" id="MobiDB-lite"/>
    </source>
</evidence>
<protein>
    <submittedName>
        <fullName evidence="2">2'-5' RNA ligase family protein</fullName>
    </submittedName>
</protein>
<dbReference type="Gene3D" id="3.90.1140.10">
    <property type="entry name" value="Cyclic phosphodiesterase"/>
    <property type="match status" value="1"/>
</dbReference>
<feature type="region of interest" description="Disordered" evidence="1">
    <location>
        <begin position="209"/>
        <end position="231"/>
    </location>
</feature>
<name>A0A4S5ERZ1_9ACTN</name>
<keyword evidence="3" id="KW-1185">Reference proteome</keyword>
<dbReference type="InterPro" id="IPR050580">
    <property type="entry name" value="2H_phosphoesterase_YjcG-like"/>
</dbReference>
<keyword evidence="2" id="KW-0436">Ligase</keyword>
<dbReference type="Pfam" id="PF13563">
    <property type="entry name" value="2_5_RNA_ligase2"/>
    <property type="match status" value="1"/>
</dbReference>
<dbReference type="GO" id="GO:0016874">
    <property type="term" value="F:ligase activity"/>
    <property type="evidence" value="ECO:0007669"/>
    <property type="project" value="UniProtKB-KW"/>
</dbReference>
<dbReference type="InterPro" id="IPR009097">
    <property type="entry name" value="Cyclic_Pdiesterase"/>
</dbReference>
<evidence type="ECO:0000313" key="3">
    <source>
        <dbReference type="Proteomes" id="UP000305282"/>
    </source>
</evidence>
<reference evidence="2 3" key="1">
    <citation type="submission" date="2019-04" db="EMBL/GenBank/DDBJ databases">
        <title>Draft genome sequences for three unisolated Alnus-infective Frankia Sp+ strains, AgTrS, AiOr and AvVan, the first sequenced Frankia strains able to sporulate in-planta.</title>
        <authorList>
            <person name="Bethencourt L."/>
            <person name="Vautrin F."/>
            <person name="Taib N."/>
            <person name="Dubost A."/>
            <person name="Castro-Garcia L."/>
            <person name="Imbaud O."/>
            <person name="Abrouk D."/>
            <person name="Fournier P."/>
            <person name="Briolay J."/>
            <person name="Nguyen A."/>
            <person name="Normand P."/>
            <person name="Fernandez M.P."/>
            <person name="Brochier-Armanet C."/>
            <person name="Herrera-Belaroussi A."/>
        </authorList>
    </citation>
    <scope>NUCLEOTIDE SEQUENCE [LARGE SCALE GENOMIC DNA]</scope>
    <source>
        <strain evidence="2 3">AvVan</strain>
    </source>
</reference>
<accession>A0A4S5ERZ1</accession>
<dbReference type="OrthoDB" id="358773at2"/>
<dbReference type="Proteomes" id="UP000305282">
    <property type="component" value="Unassembled WGS sequence"/>
</dbReference>